<keyword evidence="6" id="KW-0285">Flavoprotein</keyword>
<evidence type="ECO:0000256" key="2">
    <source>
        <dbReference type="ARBA" id="ARBA00003535"/>
    </source>
</evidence>
<accession>A0ABW3DD38</accession>
<dbReference type="CDD" id="cd04730">
    <property type="entry name" value="NPD_like"/>
    <property type="match status" value="1"/>
</dbReference>
<evidence type="ECO:0000256" key="1">
    <source>
        <dbReference type="ARBA" id="ARBA00001917"/>
    </source>
</evidence>
<feature type="region of interest" description="Disordered" evidence="12">
    <location>
        <begin position="1"/>
        <end position="28"/>
    </location>
</feature>
<dbReference type="PANTHER" id="PTHR42747:SF3">
    <property type="entry name" value="NITRONATE MONOOXYGENASE-RELATED"/>
    <property type="match status" value="1"/>
</dbReference>
<comment type="caution">
    <text evidence="13">The sequence shown here is derived from an EMBL/GenBank/DDBJ whole genome shotgun (WGS) entry which is preliminary data.</text>
</comment>
<proteinExistence type="inferred from homology"/>
<dbReference type="Gene3D" id="3.20.20.70">
    <property type="entry name" value="Aldolase class I"/>
    <property type="match status" value="1"/>
</dbReference>
<comment type="cofactor">
    <cofactor evidence="1">
        <name>FMN</name>
        <dbReference type="ChEBI" id="CHEBI:58210"/>
    </cofactor>
</comment>
<keyword evidence="14" id="KW-1185">Reference proteome</keyword>
<comment type="catalytic activity">
    <reaction evidence="11">
        <text>3 propionate 3-nitronate + 3 O2 + H2O = 3 3-oxopropanoate + 2 nitrate + nitrite + H2O2 + 3 H(+)</text>
        <dbReference type="Rhea" id="RHEA:57332"/>
        <dbReference type="ChEBI" id="CHEBI:15377"/>
        <dbReference type="ChEBI" id="CHEBI:15378"/>
        <dbReference type="ChEBI" id="CHEBI:15379"/>
        <dbReference type="ChEBI" id="CHEBI:16240"/>
        <dbReference type="ChEBI" id="CHEBI:16301"/>
        <dbReference type="ChEBI" id="CHEBI:17632"/>
        <dbReference type="ChEBI" id="CHEBI:33190"/>
        <dbReference type="ChEBI" id="CHEBI:136067"/>
    </reaction>
</comment>
<dbReference type="InterPro" id="IPR004136">
    <property type="entry name" value="NMO"/>
</dbReference>
<keyword evidence="8 13" id="KW-0560">Oxidoreductase</keyword>
<evidence type="ECO:0000256" key="12">
    <source>
        <dbReference type="SAM" id="MobiDB-lite"/>
    </source>
</evidence>
<evidence type="ECO:0000256" key="3">
    <source>
        <dbReference type="ARBA" id="ARBA00009881"/>
    </source>
</evidence>
<keyword evidence="5" id="KW-0216">Detoxification</keyword>
<evidence type="ECO:0000256" key="8">
    <source>
        <dbReference type="ARBA" id="ARBA00023002"/>
    </source>
</evidence>
<evidence type="ECO:0000256" key="6">
    <source>
        <dbReference type="ARBA" id="ARBA00022630"/>
    </source>
</evidence>
<dbReference type="PANTHER" id="PTHR42747">
    <property type="entry name" value="NITRONATE MONOOXYGENASE-RELATED"/>
    <property type="match status" value="1"/>
</dbReference>
<evidence type="ECO:0000256" key="4">
    <source>
        <dbReference type="ARBA" id="ARBA00013457"/>
    </source>
</evidence>
<comment type="function">
    <text evidence="2">Nitronate monooxygenase that uses molecular oxygen to catalyze the oxidative denitrification of alkyl nitronates. Acts on propionate 3-nitronate (P3N), the presumed physiological substrate. Probably functions in the detoxification of P3N, a metabolic poison produced by plants and fungi as a defense mechanism.</text>
</comment>
<name>A0ABW3DD38_9BACL</name>
<evidence type="ECO:0000313" key="13">
    <source>
        <dbReference type="EMBL" id="MFD0871123.1"/>
    </source>
</evidence>
<evidence type="ECO:0000256" key="9">
    <source>
        <dbReference type="ARBA" id="ARBA00023033"/>
    </source>
</evidence>
<evidence type="ECO:0000256" key="11">
    <source>
        <dbReference type="ARBA" id="ARBA00049401"/>
    </source>
</evidence>
<dbReference type="EMBL" id="JBHTIU010000074">
    <property type="protein sequence ID" value="MFD0871123.1"/>
    <property type="molecule type" value="Genomic_DNA"/>
</dbReference>
<sequence length="390" mass="41475">MAKPNITPAFSANETASGLSTDTNAAPSSASLPWYQTAVSEKLNLRYPIIQAGMAGGSTTPELVAAVSNAGGLGSLGAGYMTAEQIREAIRRIRELTDRPFAVNLFIPEPYEVRPEDIAAMNEALGAYRRKLGLPEAPPAPDRYSEPFEEQLETVLEERVPAFSFTFGQPSGDVIDRLRSRGIVTIGTATTVSEAVRLEQAGIDLIVGQGSEAGGHRGTFAVPHEQALVGTMALIPQIADRVRVPIIAAGGIMDGRGVAAALALGASGVQMGTAFLTALESGAHPRYQEELKRSTDESTTLTRAFSGRPARGIRNSFIADMERCEVRIPPYPVQNALTRDIRQAAARAGDAEGMSLWAGQASALCRTEGAADIIRRTVRQVSELFGRLNA</sequence>
<evidence type="ECO:0000256" key="10">
    <source>
        <dbReference type="ARBA" id="ARBA00031155"/>
    </source>
</evidence>
<reference evidence="14" key="1">
    <citation type="journal article" date="2019" name="Int. J. Syst. Evol. Microbiol.">
        <title>The Global Catalogue of Microorganisms (GCM) 10K type strain sequencing project: providing services to taxonomists for standard genome sequencing and annotation.</title>
        <authorList>
            <consortium name="The Broad Institute Genomics Platform"/>
            <consortium name="The Broad Institute Genome Sequencing Center for Infectious Disease"/>
            <person name="Wu L."/>
            <person name="Ma J."/>
        </authorList>
    </citation>
    <scope>NUCLEOTIDE SEQUENCE [LARGE SCALE GENOMIC DNA]</scope>
    <source>
        <strain evidence="14">CCUG 57263</strain>
    </source>
</reference>
<dbReference type="Pfam" id="PF03060">
    <property type="entry name" value="NMO"/>
    <property type="match status" value="1"/>
</dbReference>
<dbReference type="RefSeq" id="WP_379290033.1">
    <property type="nucleotide sequence ID" value="NZ_JBHTIU010000074.1"/>
</dbReference>
<gene>
    <name evidence="13" type="ORF">ACFQ03_18440</name>
</gene>
<evidence type="ECO:0000313" key="14">
    <source>
        <dbReference type="Proteomes" id="UP001597120"/>
    </source>
</evidence>
<organism evidence="13 14">
    <name type="scientific">Paenibacillus residui</name>
    <dbReference type="NCBI Taxonomy" id="629724"/>
    <lineage>
        <taxon>Bacteria</taxon>
        <taxon>Bacillati</taxon>
        <taxon>Bacillota</taxon>
        <taxon>Bacilli</taxon>
        <taxon>Bacillales</taxon>
        <taxon>Paenibacillaceae</taxon>
        <taxon>Paenibacillus</taxon>
    </lineage>
</organism>
<comment type="similarity">
    <text evidence="3">Belongs to the nitronate monooxygenase family. NMO class I subfamily.</text>
</comment>
<dbReference type="GO" id="GO:0016491">
    <property type="term" value="F:oxidoreductase activity"/>
    <property type="evidence" value="ECO:0007669"/>
    <property type="project" value="UniProtKB-KW"/>
</dbReference>
<dbReference type="SUPFAM" id="SSF51412">
    <property type="entry name" value="Inosine monophosphate dehydrogenase (IMPDH)"/>
    <property type="match status" value="1"/>
</dbReference>
<protein>
    <recommendedName>
        <fullName evidence="4">Probable nitronate monooxygenase</fullName>
    </recommendedName>
    <alternativeName>
        <fullName evidence="10">Propionate 3-nitronate monooxygenase</fullName>
    </alternativeName>
</protein>
<keyword evidence="9" id="KW-0503">Monooxygenase</keyword>
<feature type="compositionally biased region" description="Polar residues" evidence="12">
    <location>
        <begin position="8"/>
        <end position="28"/>
    </location>
</feature>
<evidence type="ECO:0000256" key="7">
    <source>
        <dbReference type="ARBA" id="ARBA00022643"/>
    </source>
</evidence>
<dbReference type="Proteomes" id="UP001597120">
    <property type="component" value="Unassembled WGS sequence"/>
</dbReference>
<evidence type="ECO:0000256" key="5">
    <source>
        <dbReference type="ARBA" id="ARBA00022575"/>
    </source>
</evidence>
<dbReference type="InterPro" id="IPR013785">
    <property type="entry name" value="Aldolase_TIM"/>
</dbReference>
<keyword evidence="7" id="KW-0288">FMN</keyword>